<dbReference type="PANTHER" id="PTHR33112">
    <property type="entry name" value="DOMAIN PROTEIN, PUTATIVE-RELATED"/>
    <property type="match status" value="1"/>
</dbReference>
<gene>
    <name evidence="3" type="ORF">S40285_03323</name>
</gene>
<protein>
    <recommendedName>
        <fullName evidence="2">Protein kinase domain-containing protein</fullName>
    </recommendedName>
</protein>
<sequence length="1269" mass="144299">MTDFKEMIQKVKLFGRIRGHKKPLGVEPSLELVESSRYATEKREFADFSGKLLRRVIAEDLDTSKKFYPHGCVDELMPVDTVVRLLRFSRTSNENIAKLVKFVTDGRNPAKLIFAIAILSGFQGEDLSDLLTRFMKAGFRDSSLPITALNRHRVPFFHHEDAHWIGVNCVSFEQSQWEFLAPVFTNEGSKVVLAPQNPLPFTNVIRRVGSGGFGVVHKATVHEAHRKHTAFENADNDGDVALKEVNEPGLLPEDSKKPVEGGAQQESEANEDLRELKHPHIIEFIMTIHRGEDQRYLMFRWANGQDLGKYWAQTRNPKLTPAFVREVITQVHGLTDGLKHLHTCDKGNYRHTDIKPANILRFVDNIEERRHAIGTWKISDMGLAKKHTIRTSLRKGTVARAATTRYQPPEVGFELTDEGIGRRFDIWSLGCVLLELIIWLLHGSDTLDEFNDKWLGKQPNNRDSNPFYERQPRNLIEVHPVVSAIINSLLEDQECQGKTAIGDLLRLVKTKMLVVGTQKKSAEARRQSQASISPSLQLPSQHAFKTASTNIRAYSEEVLQDLDDILYTERHESYWFTGRSRTNLSPLRNPRPKQCGDHETKTLIGQGSPIIQITDAENDNNGLISPGSSLAARSHDQTHLSHLNDRWDFPVDNKFAADVLQDQDTGLFFPPGSETLQLCGTCRALNFTAPFFSISDNWSDLESNRKTCGFCNMRWDLCQTVDRTTTPILRFEREGSVLKLNGSYPPVLAITRGLGQTGPDDYRIQIGFPRLPTPSSNLSFHIIRQWLQVCDDNHPQCRPLHKLGLPTRLVDVGFSQSDSIRVYETQPGDTMQYIALSHPWGKPPHFRSLVSNIEQFKKNIDFHELPATFQDAVVVTRQLDQRYIWIDSLCIIQGQGGDFDQESAKMETVFSSAYYVLAASTATQQRDGFLKRNHDREFLTFAREGASPLYICRFTDDFGRDVLDSYLSHRGWVFQERALARRTVYYTRTQIYWECGDGVRCQSLAKMTNTLSSFLGDPNFPSKLSDGSSRRGEKILFYEDLYRQYSRLDFTRKTDRAIAILGIEERLIRDLGARGGFGVFDDGRSLLQHGLLWKRGMEFTTLTKVGYDPSRIVPSWSWMAYKEGIDFLDLPLGDVKWLPHEIISPWADPPTNGSIVKGPRDVARRMREISIRAREFQAKGEVKNGDERSIFYDSPDPNAPDDEDLRCVLMGRIKNPSKLDKELVHCVLFVRPQARQTQSGTEIYERVGVGFLSGKFIDLDSPGALVRLQ</sequence>
<dbReference type="OMA" id="YDIWAMG"/>
<keyword evidence="4" id="KW-1185">Reference proteome</keyword>
<dbReference type="InterPro" id="IPR010730">
    <property type="entry name" value="HET"/>
</dbReference>
<dbReference type="CDD" id="cd00180">
    <property type="entry name" value="PKc"/>
    <property type="match status" value="1"/>
</dbReference>
<proteinExistence type="predicted"/>
<accession>A0A084R1K8</accession>
<feature type="domain" description="Protein kinase" evidence="2">
    <location>
        <begin position="202"/>
        <end position="513"/>
    </location>
</feature>
<evidence type="ECO:0000259" key="2">
    <source>
        <dbReference type="PROSITE" id="PS50011"/>
    </source>
</evidence>
<dbReference type="InParanoid" id="A0A084R1K8"/>
<organism evidence="3 4">
    <name type="scientific">Stachybotrys chlorohalonatus (strain IBT 40285)</name>
    <dbReference type="NCBI Taxonomy" id="1283841"/>
    <lineage>
        <taxon>Eukaryota</taxon>
        <taxon>Fungi</taxon>
        <taxon>Dikarya</taxon>
        <taxon>Ascomycota</taxon>
        <taxon>Pezizomycotina</taxon>
        <taxon>Sordariomycetes</taxon>
        <taxon>Hypocreomycetidae</taxon>
        <taxon>Hypocreales</taxon>
        <taxon>Stachybotryaceae</taxon>
        <taxon>Stachybotrys</taxon>
    </lineage>
</organism>
<reference evidence="3 4" key="1">
    <citation type="journal article" date="2014" name="BMC Genomics">
        <title>Comparative genome sequencing reveals chemotype-specific gene clusters in the toxigenic black mold Stachybotrys.</title>
        <authorList>
            <person name="Semeiks J."/>
            <person name="Borek D."/>
            <person name="Otwinowski Z."/>
            <person name="Grishin N.V."/>
        </authorList>
    </citation>
    <scope>NUCLEOTIDE SEQUENCE [LARGE SCALE GENOMIC DNA]</scope>
    <source>
        <strain evidence="3 4">IBT 40285</strain>
    </source>
</reference>
<dbReference type="Pfam" id="PF00069">
    <property type="entry name" value="Pkinase"/>
    <property type="match status" value="1"/>
</dbReference>
<dbReference type="InterPro" id="IPR000719">
    <property type="entry name" value="Prot_kinase_dom"/>
</dbReference>
<dbReference type="OrthoDB" id="4062651at2759"/>
<dbReference type="Pfam" id="PF06985">
    <property type="entry name" value="HET"/>
    <property type="match status" value="1"/>
</dbReference>
<dbReference type="GO" id="GO:0005524">
    <property type="term" value="F:ATP binding"/>
    <property type="evidence" value="ECO:0007669"/>
    <property type="project" value="InterPro"/>
</dbReference>
<dbReference type="PROSITE" id="PS50011">
    <property type="entry name" value="PROTEIN_KINASE_DOM"/>
    <property type="match status" value="1"/>
</dbReference>
<dbReference type="Proteomes" id="UP000028524">
    <property type="component" value="Unassembled WGS sequence"/>
</dbReference>
<dbReference type="GO" id="GO:0004672">
    <property type="term" value="F:protein kinase activity"/>
    <property type="evidence" value="ECO:0007669"/>
    <property type="project" value="InterPro"/>
</dbReference>
<dbReference type="STRING" id="1283841.A0A084R1K8"/>
<dbReference type="Gene3D" id="1.10.510.10">
    <property type="entry name" value="Transferase(Phosphotransferase) domain 1"/>
    <property type="match status" value="1"/>
</dbReference>
<evidence type="ECO:0000313" key="3">
    <source>
        <dbReference type="EMBL" id="KFA70093.1"/>
    </source>
</evidence>
<dbReference type="SUPFAM" id="SSF56112">
    <property type="entry name" value="Protein kinase-like (PK-like)"/>
    <property type="match status" value="1"/>
</dbReference>
<feature type="region of interest" description="Disordered" evidence="1">
    <location>
        <begin position="248"/>
        <end position="273"/>
    </location>
</feature>
<dbReference type="SMART" id="SM00220">
    <property type="entry name" value="S_TKc"/>
    <property type="match status" value="1"/>
</dbReference>
<name>A0A084R1K8_STAC4</name>
<dbReference type="HOGENOM" id="CLU_002639_7_0_1"/>
<evidence type="ECO:0000313" key="4">
    <source>
        <dbReference type="Proteomes" id="UP000028524"/>
    </source>
</evidence>
<dbReference type="InterPro" id="IPR011009">
    <property type="entry name" value="Kinase-like_dom_sf"/>
</dbReference>
<dbReference type="AlphaFoldDB" id="A0A084R1K8"/>
<dbReference type="PANTHER" id="PTHR33112:SF10">
    <property type="entry name" value="TOL"/>
    <property type="match status" value="1"/>
</dbReference>
<dbReference type="EMBL" id="KL659308">
    <property type="protein sequence ID" value="KFA70093.1"/>
    <property type="molecule type" value="Genomic_DNA"/>
</dbReference>
<evidence type="ECO:0000256" key="1">
    <source>
        <dbReference type="SAM" id="MobiDB-lite"/>
    </source>
</evidence>